<gene>
    <name evidence="1" type="ORF">C4532_11305</name>
</gene>
<accession>A0A419EWY4</accession>
<protein>
    <submittedName>
        <fullName evidence="1">Uncharacterized protein</fullName>
    </submittedName>
</protein>
<proteinExistence type="predicted"/>
<sequence>MNQRASLANLVNYHLRLHGGMELIDIYKLAYQSVFGPEHLFHAPMTHDILREMQTPGVTFAEPLLEPISPSDNACRVNLRTARRQGITHQIVEEAVRNSARQFSRSQNTLCRLWSEIGNSLESLEKRFNAEDFSRLTQFLQANGFAPLHHSSAYRRMNRPAYRVLMKDELERLMPPSPADSRLP</sequence>
<dbReference type="EMBL" id="QZKI01000085">
    <property type="protein sequence ID" value="RJP69151.1"/>
    <property type="molecule type" value="Genomic_DNA"/>
</dbReference>
<organism evidence="1 2">
    <name type="scientific">Candidatus Abyssobacteria bacterium SURF_17</name>
    <dbReference type="NCBI Taxonomy" id="2093361"/>
    <lineage>
        <taxon>Bacteria</taxon>
        <taxon>Pseudomonadati</taxon>
        <taxon>Candidatus Hydrogenedentota</taxon>
        <taxon>Candidatus Abyssobacteria</taxon>
    </lineage>
</organism>
<dbReference type="AlphaFoldDB" id="A0A419EWY4"/>
<evidence type="ECO:0000313" key="1">
    <source>
        <dbReference type="EMBL" id="RJP69151.1"/>
    </source>
</evidence>
<dbReference type="Proteomes" id="UP000285961">
    <property type="component" value="Unassembled WGS sequence"/>
</dbReference>
<comment type="caution">
    <text evidence="1">The sequence shown here is derived from an EMBL/GenBank/DDBJ whole genome shotgun (WGS) entry which is preliminary data.</text>
</comment>
<reference evidence="1 2" key="1">
    <citation type="journal article" date="2017" name="ISME J.">
        <title>Energy and carbon metabolisms in a deep terrestrial subsurface fluid microbial community.</title>
        <authorList>
            <person name="Momper L."/>
            <person name="Jungbluth S.P."/>
            <person name="Lee M.D."/>
            <person name="Amend J.P."/>
        </authorList>
    </citation>
    <scope>NUCLEOTIDE SEQUENCE [LARGE SCALE GENOMIC DNA]</scope>
    <source>
        <strain evidence="1">SURF_17</strain>
    </source>
</reference>
<name>A0A419EWY4_9BACT</name>
<evidence type="ECO:0000313" key="2">
    <source>
        <dbReference type="Proteomes" id="UP000285961"/>
    </source>
</evidence>